<dbReference type="EMBL" id="VFPA01000002">
    <property type="protein sequence ID" value="TQM11873.1"/>
    <property type="molecule type" value="Genomic_DNA"/>
</dbReference>
<feature type="transmembrane region" description="Helical" evidence="6">
    <location>
        <begin position="373"/>
        <end position="393"/>
    </location>
</feature>
<dbReference type="SUPFAM" id="SSF103473">
    <property type="entry name" value="MFS general substrate transporter"/>
    <property type="match status" value="1"/>
</dbReference>
<dbReference type="PRINTS" id="PR01036">
    <property type="entry name" value="TCRTETB"/>
</dbReference>
<dbReference type="GO" id="GO:0005886">
    <property type="term" value="C:plasma membrane"/>
    <property type="evidence" value="ECO:0007669"/>
    <property type="project" value="UniProtKB-SubCell"/>
</dbReference>
<feature type="transmembrane region" description="Helical" evidence="6">
    <location>
        <begin position="285"/>
        <end position="303"/>
    </location>
</feature>
<protein>
    <submittedName>
        <fullName evidence="8">Putative MFS family arabinose efflux permease</fullName>
    </submittedName>
</protein>
<feature type="transmembrane region" description="Helical" evidence="6">
    <location>
        <begin position="140"/>
        <end position="162"/>
    </location>
</feature>
<evidence type="ECO:0000256" key="4">
    <source>
        <dbReference type="ARBA" id="ARBA00022989"/>
    </source>
</evidence>
<dbReference type="PANTHER" id="PTHR43124:SF3">
    <property type="entry name" value="CHLORAMPHENICOL EFFLUX PUMP RV0191"/>
    <property type="match status" value="1"/>
</dbReference>
<feature type="transmembrane region" description="Helical" evidence="6">
    <location>
        <begin position="347"/>
        <end position="367"/>
    </location>
</feature>
<organism evidence="8 9">
    <name type="scientific">Pseudonocardia kunmingensis</name>
    <dbReference type="NCBI Taxonomy" id="630975"/>
    <lineage>
        <taxon>Bacteria</taxon>
        <taxon>Bacillati</taxon>
        <taxon>Actinomycetota</taxon>
        <taxon>Actinomycetes</taxon>
        <taxon>Pseudonocardiales</taxon>
        <taxon>Pseudonocardiaceae</taxon>
        <taxon>Pseudonocardia</taxon>
    </lineage>
</organism>
<comment type="subcellular location">
    <subcellularLocation>
        <location evidence="1">Cell membrane</location>
        <topology evidence="1">Multi-pass membrane protein</topology>
    </subcellularLocation>
</comment>
<dbReference type="RefSeq" id="WP_142056294.1">
    <property type="nucleotide sequence ID" value="NZ_VFPA01000002.1"/>
</dbReference>
<evidence type="ECO:0000256" key="5">
    <source>
        <dbReference type="ARBA" id="ARBA00023136"/>
    </source>
</evidence>
<keyword evidence="9" id="KW-1185">Reference proteome</keyword>
<evidence type="ECO:0000313" key="9">
    <source>
        <dbReference type="Proteomes" id="UP000315677"/>
    </source>
</evidence>
<proteinExistence type="predicted"/>
<feature type="transmembrane region" description="Helical" evidence="6">
    <location>
        <begin position="168"/>
        <end position="188"/>
    </location>
</feature>
<evidence type="ECO:0000256" key="2">
    <source>
        <dbReference type="ARBA" id="ARBA00022475"/>
    </source>
</evidence>
<feature type="transmembrane region" description="Helical" evidence="6">
    <location>
        <begin position="252"/>
        <end position="273"/>
    </location>
</feature>
<feature type="transmembrane region" description="Helical" evidence="6">
    <location>
        <begin position="37"/>
        <end position="62"/>
    </location>
</feature>
<feature type="transmembrane region" description="Helical" evidence="6">
    <location>
        <begin position="107"/>
        <end position="128"/>
    </location>
</feature>
<evidence type="ECO:0000259" key="7">
    <source>
        <dbReference type="PROSITE" id="PS50850"/>
    </source>
</evidence>
<name>A0A543DRD3_9PSEU</name>
<keyword evidence="3 6" id="KW-0812">Transmembrane</keyword>
<feature type="transmembrane region" description="Helical" evidence="6">
    <location>
        <begin position="309"/>
        <end position="335"/>
    </location>
</feature>
<dbReference type="Proteomes" id="UP000315677">
    <property type="component" value="Unassembled WGS sequence"/>
</dbReference>
<dbReference type="InterPro" id="IPR011701">
    <property type="entry name" value="MFS"/>
</dbReference>
<keyword evidence="5 6" id="KW-0472">Membrane</keyword>
<comment type="caution">
    <text evidence="8">The sequence shown here is derived from an EMBL/GenBank/DDBJ whole genome shotgun (WGS) entry which is preliminary data.</text>
</comment>
<dbReference type="CDD" id="cd17325">
    <property type="entry name" value="MFS_MdtG_SLC18_like"/>
    <property type="match status" value="1"/>
</dbReference>
<feature type="transmembrane region" description="Helical" evidence="6">
    <location>
        <begin position="209"/>
        <end position="232"/>
    </location>
</feature>
<dbReference type="InterPro" id="IPR020846">
    <property type="entry name" value="MFS_dom"/>
</dbReference>
<evidence type="ECO:0000256" key="6">
    <source>
        <dbReference type="SAM" id="Phobius"/>
    </source>
</evidence>
<dbReference type="PANTHER" id="PTHR43124">
    <property type="entry name" value="PURINE EFFLUX PUMP PBUE"/>
    <property type="match status" value="1"/>
</dbReference>
<accession>A0A543DRD3</accession>
<keyword evidence="4 6" id="KW-1133">Transmembrane helix</keyword>
<dbReference type="AlphaFoldDB" id="A0A543DRD3"/>
<sequence length="402" mass="40842">MSKVGRATLPPYFLVTAVTTMMLVTGMNILVPVLPGYASSFGVGATEVGLVVSAFALGRLLFEVAGARWAERVGPRAVCALGALVIAAASVVGGLVESFPVLLAARLVQGIGSALYMSAATLLVVSFVPQGSAGRWMSLYHGIFLLGLAVGPLVGGGVAELWGLRAPFFAYGAMAVVGAVLAVVRLPGPTALQHAEGGRAAPDGARRSGVLALLGHRAFAISLLVILVMFIVRTGLRNTAVPLYAGEVLGMTAGGIGLLVTAAAVGQIAVLWHAGSVLDARGARWVLVVSLAGAAASVLLFTVATTPPLLAVCMVLMGLVTAYSTAAPTVVVVDVVDPRARGTAIGIQRMVTDAGQLIGPVLVGLVLDHATFLVAFVTIGVLVALTAACTLAMPDTRRADPR</sequence>
<dbReference type="OrthoDB" id="4532109at2"/>
<feature type="transmembrane region" description="Helical" evidence="6">
    <location>
        <begin position="74"/>
        <end position="95"/>
    </location>
</feature>
<dbReference type="InterPro" id="IPR036259">
    <property type="entry name" value="MFS_trans_sf"/>
</dbReference>
<dbReference type="InterPro" id="IPR050189">
    <property type="entry name" value="MFS_Efflux_Transporters"/>
</dbReference>
<evidence type="ECO:0000313" key="8">
    <source>
        <dbReference type="EMBL" id="TQM11873.1"/>
    </source>
</evidence>
<dbReference type="GO" id="GO:0022857">
    <property type="term" value="F:transmembrane transporter activity"/>
    <property type="evidence" value="ECO:0007669"/>
    <property type="project" value="InterPro"/>
</dbReference>
<evidence type="ECO:0000256" key="1">
    <source>
        <dbReference type="ARBA" id="ARBA00004651"/>
    </source>
</evidence>
<reference evidence="8 9" key="1">
    <citation type="submission" date="2019-06" db="EMBL/GenBank/DDBJ databases">
        <title>Sequencing the genomes of 1000 actinobacteria strains.</title>
        <authorList>
            <person name="Klenk H.-P."/>
        </authorList>
    </citation>
    <scope>NUCLEOTIDE SEQUENCE [LARGE SCALE GENOMIC DNA]</scope>
    <source>
        <strain evidence="8 9">DSM 45301</strain>
    </source>
</reference>
<feature type="transmembrane region" description="Helical" evidence="6">
    <location>
        <begin position="12"/>
        <end position="31"/>
    </location>
</feature>
<evidence type="ECO:0000256" key="3">
    <source>
        <dbReference type="ARBA" id="ARBA00022692"/>
    </source>
</evidence>
<dbReference type="Pfam" id="PF07690">
    <property type="entry name" value="MFS_1"/>
    <property type="match status" value="1"/>
</dbReference>
<gene>
    <name evidence="8" type="ORF">FB558_4446</name>
</gene>
<feature type="domain" description="Major facilitator superfamily (MFS) profile" evidence="7">
    <location>
        <begin position="12"/>
        <end position="398"/>
    </location>
</feature>
<keyword evidence="2" id="KW-1003">Cell membrane</keyword>
<dbReference type="PROSITE" id="PS50850">
    <property type="entry name" value="MFS"/>
    <property type="match status" value="1"/>
</dbReference>
<dbReference type="Gene3D" id="1.20.1250.20">
    <property type="entry name" value="MFS general substrate transporter like domains"/>
    <property type="match status" value="2"/>
</dbReference>